<dbReference type="InterPro" id="IPR035625">
    <property type="entry name" value="Tfc3-like_eWH"/>
</dbReference>
<dbReference type="CDD" id="cd16169">
    <property type="entry name" value="Tau138_eWH"/>
    <property type="match status" value="1"/>
</dbReference>
<dbReference type="GO" id="GO:0000127">
    <property type="term" value="C:transcription factor TFIIIC complex"/>
    <property type="evidence" value="ECO:0007669"/>
    <property type="project" value="InterPro"/>
</dbReference>
<accession>G8YJ25</accession>
<proteinExistence type="predicted"/>
<dbReference type="GO" id="GO:0042791">
    <property type="term" value="P:5S class rRNA transcription by RNA polymerase III"/>
    <property type="evidence" value="ECO:0007669"/>
    <property type="project" value="TreeGrafter"/>
</dbReference>
<dbReference type="EMBL" id="FO082053">
    <property type="protein sequence ID" value="CCE80320.1"/>
    <property type="molecule type" value="Genomic_DNA"/>
</dbReference>
<dbReference type="InterPro" id="IPR046488">
    <property type="entry name" value="Sfc3/Tfc3_C"/>
</dbReference>
<dbReference type="HOGENOM" id="CLU_005481_0_0_1"/>
<dbReference type="Gene3D" id="1.10.10.10">
    <property type="entry name" value="Winged helix-like DNA-binding domain superfamily/Winged helix DNA-binding domain"/>
    <property type="match status" value="1"/>
</dbReference>
<dbReference type="InParanoid" id="G8YJ25"/>
<gene>
    <name evidence="10" type="primary">Piso0_003434</name>
    <name evidence="10" type="ORF">GNLVRS01_PISO0G12238g</name>
    <name evidence="11" type="ORF">GNLVRS01_PISO0H12239g</name>
</gene>
<protein>
    <submittedName>
        <fullName evidence="10">Piso0_003434 protein</fullName>
    </submittedName>
</protein>
<dbReference type="InterPro" id="IPR007309">
    <property type="entry name" value="TFIIIC_Bblock-bd"/>
</dbReference>
<organism evidence="10 12">
    <name type="scientific">Pichia sorbitophila (strain ATCC MYA-4447 / BCRC 22081 / CBS 7064 / NBRC 10061 / NRRL Y-12695)</name>
    <name type="common">Hybrid yeast</name>
    <dbReference type="NCBI Taxonomy" id="559304"/>
    <lineage>
        <taxon>Eukaryota</taxon>
        <taxon>Fungi</taxon>
        <taxon>Dikarya</taxon>
        <taxon>Ascomycota</taxon>
        <taxon>Saccharomycotina</taxon>
        <taxon>Pichiomycetes</taxon>
        <taxon>Debaryomycetaceae</taxon>
        <taxon>Millerozyma</taxon>
    </lineage>
</organism>
<dbReference type="eggNOG" id="ENOG502QVPM">
    <property type="taxonomic scope" value="Eukaryota"/>
</dbReference>
<name>G8YJ25_PICSO</name>
<evidence type="ECO:0000313" key="12">
    <source>
        <dbReference type="Proteomes" id="UP000005222"/>
    </source>
</evidence>
<feature type="domain" description="Transcription factor tau subunit sfc3/Tfc3 C-terminal" evidence="8">
    <location>
        <begin position="800"/>
        <end position="1184"/>
    </location>
</feature>
<evidence type="ECO:0000256" key="1">
    <source>
        <dbReference type="ARBA" id="ARBA00004123"/>
    </source>
</evidence>
<dbReference type="Pfam" id="PF21552">
    <property type="entry name" value="WHD_TFC3"/>
    <property type="match status" value="1"/>
</dbReference>
<dbReference type="EMBL" id="FO082052">
    <property type="protein sequence ID" value="CCE81085.1"/>
    <property type="molecule type" value="Genomic_DNA"/>
</dbReference>
<dbReference type="InterPro" id="IPR049543">
    <property type="entry name" value="WHD_TFC3"/>
</dbReference>
<dbReference type="SUPFAM" id="SSF46785">
    <property type="entry name" value="Winged helix' DNA-binding domain"/>
    <property type="match status" value="1"/>
</dbReference>
<dbReference type="AlphaFoldDB" id="G8YJ25"/>
<feature type="domain" description="Transcription factor tau 138 kDa subunit extended winged helix" evidence="9">
    <location>
        <begin position="578"/>
        <end position="640"/>
    </location>
</feature>
<evidence type="ECO:0000256" key="3">
    <source>
        <dbReference type="ARBA" id="ARBA00023125"/>
    </source>
</evidence>
<dbReference type="InterPro" id="IPR036390">
    <property type="entry name" value="WH_DNA-bd_sf"/>
</dbReference>
<dbReference type="Pfam" id="PF20222">
    <property type="entry name" value="DUF6581"/>
    <property type="match status" value="1"/>
</dbReference>
<evidence type="ECO:0000259" key="7">
    <source>
        <dbReference type="Pfam" id="PF04182"/>
    </source>
</evidence>
<dbReference type="PANTHER" id="PTHR15180">
    <property type="entry name" value="GENERAL TRANSCRIPTION FACTOR 3C POLYPEPTIDE 1"/>
    <property type="match status" value="1"/>
</dbReference>
<feature type="region of interest" description="Disordered" evidence="6">
    <location>
        <begin position="706"/>
        <end position="739"/>
    </location>
</feature>
<dbReference type="Pfam" id="PF04182">
    <property type="entry name" value="B-block_TFIIIC"/>
    <property type="match status" value="1"/>
</dbReference>
<keyword evidence="2" id="KW-0597">Phosphoprotein</keyword>
<evidence type="ECO:0000256" key="6">
    <source>
        <dbReference type="SAM" id="MobiDB-lite"/>
    </source>
</evidence>
<evidence type="ECO:0000256" key="4">
    <source>
        <dbReference type="ARBA" id="ARBA00023163"/>
    </source>
</evidence>
<sequence>MSFRIPPSELVTYIQESLSFSGHHGMVLTEIWESVQRKLQLDVVDDFQKQIIWQWLFFSIDPHHSYIVKDGEPVRISSDYKEFVKTQGTEDELRMIPSPDTQCKYLTGVANSKRIKLQLGENPFQLLCEIARYGASGIQAPDLCKATGQDPRSLTPRLKKLEELGYIRKKNVYNDKTRQHTSLCVHSKFAENDIESYSSDLTEDFDSSRNVTKLKQYIIHSLKNAPNKLRGFKDLKKELKLDQGKSSNKFFRGIIEYLHSHGYAEKLMVKDPNQSQLVYCVKYLKDIPKDVDEISDYVELYNEYGSPNKDFEDEECESDIIPTYNLFYPLPNQLYQGIQSTKSQGITSMDLVRFLTGVSDYRPIIKLLDSLTSYVYDNNKPKRIKNYNDLYPDTSIIRAYDFEGKFKFYRYFSVKHHPVSDSIKKETPKITSDATDNETLMSLNKKFFSPLSKIPPGAILTSKKRKAAEAKSTIKKPKTVSENAPKRARGRPRKADADLAPPEDQPLPVAALTSAPASQDVSELKENPSADVTSTSKTSSPADENLSNSVLSIDPKLPVSTKTQRKVTPSKTPVHSGSLKAVRRRAELLNIIKEMGGVTYTTAKLCRILDERLGNSTVTDKKTLARDVSLMINSKEIEVQDIKFIRSGQQISRKLLILLDPALRPSDEEIDEVKKQCLVDTGLKNSSQTNKRVIESEVTMYYHQPLKTTQKKSREKRLDSLKSGAGQDTERTSNVMPIKEEEPTMDLDEQQKTVDEGNVNLRANDPLSTLVSGKTTRKRKAVVKKELNKKPPSKRLKNVPKLDKNDVTTLYRAVVISRTFKRGAIDFESIASLFEDMDVESIRAKWTQIRKYVGGLNSVMKGISSFERIVTKGIEDGLISVNDLEQLNYKTFLDLWNDSEGSVLEPIDENPLYVHREDNANEYKFQVMNDHSPTVFDQLEDNSMKQKELILSNISFSYSDNTAIERKDLEKERTLLKAIFATNEENFSSERVNQLLQEYPDENIRQASLSLIKDKELSYYSDDDSNSKFVLTDKVHNALISKIFTKKFFNQAAFFASNLSGIVGASKGLVLSQGILNGQMAALLHCLSRGTVEISRVDRPYKFIGYESRLIDKEKLACDIVAYGSSSPVEENGIKSIPIPAGKACSHIWLDVHGNINTHMWAKIISSILYYIAFRPGVPAHILHSKLHPVLGYDDFHCVLNWLVESKCIKREKYDGFWISNDWFMILGS</sequence>
<evidence type="ECO:0000313" key="11">
    <source>
        <dbReference type="EMBL" id="CCE81085.1"/>
    </source>
</evidence>
<keyword evidence="12" id="KW-1185">Reference proteome</keyword>
<evidence type="ECO:0000313" key="10">
    <source>
        <dbReference type="EMBL" id="CCE80320.1"/>
    </source>
</evidence>
<evidence type="ECO:0000256" key="2">
    <source>
        <dbReference type="ARBA" id="ARBA00022553"/>
    </source>
</evidence>
<dbReference type="Proteomes" id="UP000005222">
    <property type="component" value="Chromosome G"/>
</dbReference>
<reference evidence="10" key="1">
    <citation type="submission" date="2011-10" db="EMBL/GenBank/DDBJ databases">
        <authorList>
            <person name="Genoscope - CEA"/>
        </authorList>
    </citation>
    <scope>NUCLEOTIDE SEQUENCE</scope>
</reference>
<dbReference type="FunCoup" id="G8YJ25">
    <property type="interactions" value="39"/>
</dbReference>
<reference evidence="12" key="2">
    <citation type="journal article" date="2012" name="G3 (Bethesda)">
        <title>Pichia sorbitophila, an interspecies yeast hybrid reveals early steps of genome resolution following polyploidization.</title>
        <authorList>
            <person name="Leh Louis V."/>
            <person name="Despons L."/>
            <person name="Friedrich A."/>
            <person name="Martin T."/>
            <person name="Durrens P."/>
            <person name="Casaregola S."/>
            <person name="Neuveglise C."/>
            <person name="Fairhead C."/>
            <person name="Marck C."/>
            <person name="Cruz J.A."/>
            <person name="Straub M.L."/>
            <person name="Kugler V."/>
            <person name="Sacerdot C."/>
            <person name="Uzunov Z."/>
            <person name="Thierry A."/>
            <person name="Weiss S."/>
            <person name="Bleykasten C."/>
            <person name="De Montigny J."/>
            <person name="Jacques N."/>
            <person name="Jung P."/>
            <person name="Lemaire M."/>
            <person name="Mallet S."/>
            <person name="Morel G."/>
            <person name="Richard G.F."/>
            <person name="Sarkar A."/>
            <person name="Savel G."/>
            <person name="Schacherer J."/>
            <person name="Seret M.L."/>
            <person name="Talla E."/>
            <person name="Samson G."/>
            <person name="Jubin C."/>
            <person name="Poulain J."/>
            <person name="Vacherie B."/>
            <person name="Barbe V."/>
            <person name="Pelletier E."/>
            <person name="Sherman D.J."/>
            <person name="Westhof E."/>
            <person name="Weissenbach J."/>
            <person name="Baret P.V."/>
            <person name="Wincker P."/>
            <person name="Gaillardin C."/>
            <person name="Dujon B."/>
            <person name="Souciet J.L."/>
        </authorList>
    </citation>
    <scope>NUCLEOTIDE SEQUENCE [LARGE SCALE GENOMIC DNA]</scope>
    <source>
        <strain evidence="12">ATCC MYA-4447 / BCRC 22081 / CBS 7064 / NBRC 10061 / NRRL Y-12695</strain>
    </source>
</reference>
<dbReference type="InterPro" id="IPR036388">
    <property type="entry name" value="WH-like_DNA-bd_sf"/>
</dbReference>
<evidence type="ECO:0000259" key="8">
    <source>
        <dbReference type="Pfam" id="PF20222"/>
    </source>
</evidence>
<feature type="region of interest" description="Disordered" evidence="6">
    <location>
        <begin position="459"/>
        <end position="579"/>
    </location>
</feature>
<dbReference type="InterPro" id="IPR044210">
    <property type="entry name" value="Tfc3-like"/>
</dbReference>
<dbReference type="OrthoDB" id="68020at2759"/>
<comment type="subcellular location">
    <subcellularLocation>
        <location evidence="1">Nucleus</location>
    </subcellularLocation>
</comment>
<dbReference type="GO" id="GO:0006384">
    <property type="term" value="P:transcription initiation at RNA polymerase III promoter"/>
    <property type="evidence" value="ECO:0007669"/>
    <property type="project" value="InterPro"/>
</dbReference>
<dbReference type="PANTHER" id="PTHR15180:SF1">
    <property type="entry name" value="GENERAL TRANSCRIPTION FACTOR 3C POLYPEPTIDE 1"/>
    <property type="match status" value="1"/>
</dbReference>
<feature type="domain" description="B-block binding subunit of TFIIIC" evidence="7">
    <location>
        <begin position="122"/>
        <end position="191"/>
    </location>
</feature>
<dbReference type="Proteomes" id="UP000005222">
    <property type="component" value="Chromosome H"/>
</dbReference>
<keyword evidence="5" id="KW-0539">Nucleus</keyword>
<dbReference type="GO" id="GO:0003677">
    <property type="term" value="F:DNA binding"/>
    <property type="evidence" value="ECO:0007669"/>
    <property type="project" value="UniProtKB-KW"/>
</dbReference>
<feature type="compositionally biased region" description="Polar residues" evidence="6">
    <location>
        <begin position="560"/>
        <end position="575"/>
    </location>
</feature>
<feature type="compositionally biased region" description="Polar residues" evidence="6">
    <location>
        <begin position="530"/>
        <end position="551"/>
    </location>
</feature>
<keyword evidence="4" id="KW-0804">Transcription</keyword>
<evidence type="ECO:0000259" key="9">
    <source>
        <dbReference type="Pfam" id="PF21552"/>
    </source>
</evidence>
<keyword evidence="3" id="KW-0238">DNA-binding</keyword>
<dbReference type="STRING" id="559304.G8YJ25"/>
<dbReference type="GO" id="GO:0005634">
    <property type="term" value="C:nucleus"/>
    <property type="evidence" value="ECO:0007669"/>
    <property type="project" value="UniProtKB-SubCell"/>
</dbReference>
<evidence type="ECO:0000256" key="5">
    <source>
        <dbReference type="ARBA" id="ARBA00023242"/>
    </source>
</evidence>